<evidence type="ECO:0000256" key="1">
    <source>
        <dbReference type="SAM" id="Phobius"/>
    </source>
</evidence>
<feature type="transmembrane region" description="Helical" evidence="1">
    <location>
        <begin position="26"/>
        <end position="48"/>
    </location>
</feature>
<accession>A0ABP7XDV6</accession>
<dbReference type="InterPro" id="IPR007047">
    <property type="entry name" value="Flp_Fap"/>
</dbReference>
<protein>
    <recommendedName>
        <fullName evidence="4">Flp family type IVb pilin</fullName>
    </recommendedName>
</protein>
<keyword evidence="1" id="KW-1133">Transmembrane helix</keyword>
<dbReference type="Proteomes" id="UP001501495">
    <property type="component" value="Unassembled WGS sequence"/>
</dbReference>
<dbReference type="RefSeq" id="WP_344732017.1">
    <property type="nucleotide sequence ID" value="NZ_BAAAZH010000008.1"/>
</dbReference>
<keyword evidence="1" id="KW-0472">Membrane</keyword>
<sequence length="71" mass="7223">MIEYLRLLLSGRRPSADERGASAVEYGLLIAGIAAIIVVAVVALGPVVKKAFTTTCSNITSGNSAIATGTC</sequence>
<evidence type="ECO:0000313" key="3">
    <source>
        <dbReference type="Proteomes" id="UP001501495"/>
    </source>
</evidence>
<organism evidence="2 3">
    <name type="scientific">Nocardioides fonticola</name>
    <dbReference type="NCBI Taxonomy" id="450363"/>
    <lineage>
        <taxon>Bacteria</taxon>
        <taxon>Bacillati</taxon>
        <taxon>Actinomycetota</taxon>
        <taxon>Actinomycetes</taxon>
        <taxon>Propionibacteriales</taxon>
        <taxon>Nocardioidaceae</taxon>
        <taxon>Nocardioides</taxon>
    </lineage>
</organism>
<keyword evidence="1" id="KW-0812">Transmembrane</keyword>
<gene>
    <name evidence="2" type="ORF">GCM10022215_08750</name>
</gene>
<dbReference type="EMBL" id="BAAAZH010000008">
    <property type="protein sequence ID" value="GAA4112426.1"/>
    <property type="molecule type" value="Genomic_DNA"/>
</dbReference>
<name>A0ABP7XDV6_9ACTN</name>
<evidence type="ECO:0000313" key="2">
    <source>
        <dbReference type="EMBL" id="GAA4112426.1"/>
    </source>
</evidence>
<dbReference type="Pfam" id="PF04964">
    <property type="entry name" value="Flp_Fap"/>
    <property type="match status" value="1"/>
</dbReference>
<comment type="caution">
    <text evidence="2">The sequence shown here is derived from an EMBL/GenBank/DDBJ whole genome shotgun (WGS) entry which is preliminary data.</text>
</comment>
<reference evidence="3" key="1">
    <citation type="journal article" date="2019" name="Int. J. Syst. Evol. Microbiol.">
        <title>The Global Catalogue of Microorganisms (GCM) 10K type strain sequencing project: providing services to taxonomists for standard genome sequencing and annotation.</title>
        <authorList>
            <consortium name="The Broad Institute Genomics Platform"/>
            <consortium name="The Broad Institute Genome Sequencing Center for Infectious Disease"/>
            <person name="Wu L."/>
            <person name="Ma J."/>
        </authorList>
    </citation>
    <scope>NUCLEOTIDE SEQUENCE [LARGE SCALE GENOMIC DNA]</scope>
    <source>
        <strain evidence="3">JCM 16703</strain>
    </source>
</reference>
<proteinExistence type="predicted"/>
<evidence type="ECO:0008006" key="4">
    <source>
        <dbReference type="Google" id="ProtNLM"/>
    </source>
</evidence>
<keyword evidence="3" id="KW-1185">Reference proteome</keyword>